<evidence type="ECO:0000256" key="1">
    <source>
        <dbReference type="ARBA" id="ARBA00023015"/>
    </source>
</evidence>
<dbReference type="AlphaFoldDB" id="A0AAW9H1Z4"/>
<sequence>MALTSPSTQTKKEEQGKMRGIFSSGTTGLIQNQHALCTMATQESPMSINKEKVRTYIANILHGLSDTNQTIANYVLQNPSMVAQLPVKKLAVEIGVSEATIVRFCKHIGYAGLLELKSALNRELFDDSDLSLPATPDILMNDTRHDVAQKIALTVDRAVKETIDLIDMQTINQIVSLFISARRVMFIGFGASGLAALEARDKMNRIGIDSDAFTDRFSMTLKLANLKPDDLVVAFSHSGETPEVVNAFKFAEKAGATRLAITHSTHSPLTSLGNYVLLTCGESERYQGDSIGTRVSQLFMIEFLCTELTKQNFKDFSSQSISIKALLIKERVKQHST</sequence>
<reference evidence="6" key="1">
    <citation type="submission" date="2023-11" db="EMBL/GenBank/DDBJ databases">
        <title>Comparative genomics revealed phylogeny of phytopathogenic Pectobacterium aroidearum based on whole-genome sequencing and function of putative horizontal acquire islands in P. aroidearum PccS1.</title>
        <authorList>
            <person name="Fan J."/>
            <person name="Yang L."/>
        </authorList>
    </citation>
    <scope>NUCLEOTIDE SEQUENCE</scope>
    <source>
        <strain evidence="6">NJAU140</strain>
    </source>
</reference>
<dbReference type="InterPro" id="IPR001347">
    <property type="entry name" value="SIS_dom"/>
</dbReference>
<dbReference type="GO" id="GO:1901135">
    <property type="term" value="P:carbohydrate derivative metabolic process"/>
    <property type="evidence" value="ECO:0007669"/>
    <property type="project" value="InterPro"/>
</dbReference>
<organism evidence="6 7">
    <name type="scientific">Pectobacterium brasiliense</name>
    <dbReference type="NCBI Taxonomy" id="180957"/>
    <lineage>
        <taxon>Bacteria</taxon>
        <taxon>Pseudomonadati</taxon>
        <taxon>Pseudomonadota</taxon>
        <taxon>Gammaproteobacteria</taxon>
        <taxon>Enterobacterales</taxon>
        <taxon>Pectobacteriaceae</taxon>
        <taxon>Pectobacterium</taxon>
    </lineage>
</organism>
<evidence type="ECO:0000313" key="6">
    <source>
        <dbReference type="EMBL" id="MDY4377755.1"/>
    </source>
</evidence>
<dbReference type="InterPro" id="IPR009057">
    <property type="entry name" value="Homeodomain-like_sf"/>
</dbReference>
<name>A0AAW9H1Z4_9GAMM</name>
<dbReference type="Pfam" id="PF01380">
    <property type="entry name" value="SIS"/>
    <property type="match status" value="1"/>
</dbReference>
<evidence type="ECO:0000313" key="7">
    <source>
        <dbReference type="Proteomes" id="UP001269968"/>
    </source>
</evidence>
<dbReference type="EMBL" id="JAXHOZ010000030">
    <property type="protein sequence ID" value="MDY4377755.1"/>
    <property type="molecule type" value="Genomic_DNA"/>
</dbReference>
<dbReference type="CDD" id="cd05013">
    <property type="entry name" value="SIS_RpiR"/>
    <property type="match status" value="1"/>
</dbReference>
<dbReference type="SUPFAM" id="SSF46689">
    <property type="entry name" value="Homeodomain-like"/>
    <property type="match status" value="1"/>
</dbReference>
<keyword evidence="2" id="KW-0238">DNA-binding</keyword>
<dbReference type="RefSeq" id="WP_320714041.1">
    <property type="nucleotide sequence ID" value="NZ_JAXHOZ010000030.1"/>
</dbReference>
<dbReference type="Proteomes" id="UP001269968">
    <property type="component" value="Unassembled WGS sequence"/>
</dbReference>
<protein>
    <submittedName>
        <fullName evidence="6">MurR/RpiR family transcriptional regulator</fullName>
    </submittedName>
</protein>
<dbReference type="InterPro" id="IPR046348">
    <property type="entry name" value="SIS_dom_sf"/>
</dbReference>
<feature type="domain" description="HTH rpiR-type" evidence="4">
    <location>
        <begin position="51"/>
        <end position="127"/>
    </location>
</feature>
<dbReference type="InterPro" id="IPR036388">
    <property type="entry name" value="WH-like_DNA-bd_sf"/>
</dbReference>
<dbReference type="GO" id="GO:0097367">
    <property type="term" value="F:carbohydrate derivative binding"/>
    <property type="evidence" value="ECO:0007669"/>
    <property type="project" value="InterPro"/>
</dbReference>
<dbReference type="Gene3D" id="3.40.50.10490">
    <property type="entry name" value="Glucose-6-phosphate isomerase like protein, domain 1"/>
    <property type="match status" value="1"/>
</dbReference>
<dbReference type="PANTHER" id="PTHR30514">
    <property type="entry name" value="GLUCOKINASE"/>
    <property type="match status" value="1"/>
</dbReference>
<gene>
    <name evidence="6" type="ORF">SOV92_07895</name>
</gene>
<dbReference type="PROSITE" id="PS51071">
    <property type="entry name" value="HTH_RPIR"/>
    <property type="match status" value="1"/>
</dbReference>
<dbReference type="PROSITE" id="PS51464">
    <property type="entry name" value="SIS"/>
    <property type="match status" value="1"/>
</dbReference>
<dbReference type="GO" id="GO:0003700">
    <property type="term" value="F:DNA-binding transcription factor activity"/>
    <property type="evidence" value="ECO:0007669"/>
    <property type="project" value="InterPro"/>
</dbReference>
<dbReference type="InterPro" id="IPR047640">
    <property type="entry name" value="RpiR-like"/>
</dbReference>
<evidence type="ECO:0000259" key="4">
    <source>
        <dbReference type="PROSITE" id="PS51071"/>
    </source>
</evidence>
<proteinExistence type="predicted"/>
<dbReference type="PANTHER" id="PTHR30514:SF9">
    <property type="entry name" value="TRANSCRIPTIONAL REGULATOR"/>
    <property type="match status" value="1"/>
</dbReference>
<evidence type="ECO:0000259" key="5">
    <source>
        <dbReference type="PROSITE" id="PS51464"/>
    </source>
</evidence>
<dbReference type="InterPro" id="IPR000281">
    <property type="entry name" value="HTH_RpiR"/>
</dbReference>
<feature type="domain" description="SIS" evidence="5">
    <location>
        <begin position="174"/>
        <end position="314"/>
    </location>
</feature>
<evidence type="ECO:0000256" key="2">
    <source>
        <dbReference type="ARBA" id="ARBA00023125"/>
    </source>
</evidence>
<comment type="caution">
    <text evidence="6">The sequence shown here is derived from an EMBL/GenBank/DDBJ whole genome shotgun (WGS) entry which is preliminary data.</text>
</comment>
<dbReference type="GO" id="GO:0003677">
    <property type="term" value="F:DNA binding"/>
    <property type="evidence" value="ECO:0007669"/>
    <property type="project" value="UniProtKB-KW"/>
</dbReference>
<dbReference type="Gene3D" id="1.10.10.10">
    <property type="entry name" value="Winged helix-like DNA-binding domain superfamily/Winged helix DNA-binding domain"/>
    <property type="match status" value="1"/>
</dbReference>
<dbReference type="SUPFAM" id="SSF53697">
    <property type="entry name" value="SIS domain"/>
    <property type="match status" value="1"/>
</dbReference>
<dbReference type="Pfam" id="PF01418">
    <property type="entry name" value="HTH_6"/>
    <property type="match status" value="1"/>
</dbReference>
<evidence type="ECO:0000256" key="3">
    <source>
        <dbReference type="ARBA" id="ARBA00023163"/>
    </source>
</evidence>
<keyword evidence="3" id="KW-0804">Transcription</keyword>
<keyword evidence="1" id="KW-0805">Transcription regulation</keyword>
<accession>A0AAW9H1Z4</accession>
<dbReference type="InterPro" id="IPR035472">
    <property type="entry name" value="RpiR-like_SIS"/>
</dbReference>